<reference evidence="8 9" key="1">
    <citation type="submission" date="2019-04" db="EMBL/GenBank/DDBJ databases">
        <title>Annotation for the trematode Fasciola gigantica.</title>
        <authorList>
            <person name="Choi Y.-J."/>
        </authorList>
    </citation>
    <scope>NUCLEOTIDE SEQUENCE [LARGE SCALE GENOMIC DNA]</scope>
    <source>
        <strain evidence="8">Uganda_cow_1</strain>
    </source>
</reference>
<feature type="region of interest" description="Disordered" evidence="5">
    <location>
        <begin position="1124"/>
        <end position="1172"/>
    </location>
</feature>
<dbReference type="InterPro" id="IPR001606">
    <property type="entry name" value="ARID_dom"/>
</dbReference>
<dbReference type="GO" id="GO:0006355">
    <property type="term" value="P:regulation of DNA-templated transcription"/>
    <property type="evidence" value="ECO:0007669"/>
    <property type="project" value="InterPro"/>
</dbReference>
<feature type="compositionally biased region" description="Polar residues" evidence="5">
    <location>
        <begin position="1014"/>
        <end position="1029"/>
    </location>
</feature>
<evidence type="ECO:0000256" key="5">
    <source>
        <dbReference type="SAM" id="MobiDB-lite"/>
    </source>
</evidence>
<keyword evidence="4" id="KW-0539">Nucleus</keyword>
<dbReference type="SMART" id="SM01014">
    <property type="entry name" value="ARID"/>
    <property type="match status" value="1"/>
</dbReference>
<keyword evidence="1" id="KW-0156">Chromatin regulator</keyword>
<comment type="caution">
    <text evidence="8">The sequence shown here is derived from an EMBL/GenBank/DDBJ whole genome shotgun (WGS) entry which is preliminary data.</text>
</comment>
<dbReference type="InterPro" id="IPR036431">
    <property type="entry name" value="ARID_dom_sf"/>
</dbReference>
<dbReference type="OrthoDB" id="338531at2759"/>
<evidence type="ECO:0000256" key="4">
    <source>
        <dbReference type="ARBA" id="ARBA00023242"/>
    </source>
</evidence>
<sequence>MSKSRNRPFTNFSTCLPIVTKPNHQFLSDLLRHSRPTRHDSSFVPPSLCGRNIDLRALYNEVAIRGGHKQVTSLHQWNEVYMALGFPMGCVDAGHGLRTIYQRFLESFERTQRMAVKSAFATDDLDSSLCLDTDSQDLEAIKGAKHVMPTDAPSPKAEDIPNHLRDSWNLSTDLSDRVDYISLERSLRSNLPNEVDFALNTMLLMSSQPNGFNLYKNERLLGLLLQSVGIIAPDYWANGHLDDYASAMQNRFHKFWCTNISGSVGRTFLAPESFDIVLRDQLAVQISATPSSILISPKIVTVGPQNQRHSALTLSVECEVEFGTPDACYSDCFSKLHDMAYGDDEGFRVQLVATVIRNLAVEGGPSAVIIGRDPQALRFIFLCVYNSHCSLRQLGLETLSSLHFPVMGRLGPVLHILISNLMTSPDRNDQMRGLQLIGRLCEAPLSLARHNRCPLGSPNEGILTTRGHSVLANDRNASFLSTLPSVVFERLVKILCLRDLHLVVLGLDAVYNLSCLGRVLCERMLCLSTSAGSLPSKHRSESTNCLLQILVALLRLEAQAMGSESMVRLRVMQALSASSSSNNTTTTSATTTSVSSKSIASTASKSRTTPAPPAPPSPLSVSSIPLPQPTLPTPSSQLPPFPITTTTISNRPDPIPTITTANSQSNMVPLPLTLASSVMTGQTAQAASSPAPSHALSLESRSIVMMGRPVSQSEISIPIPTVSRPVVTHSLVSTPRLPNTPTSMPPFSIGVVTTSNCSSPACTVVADPKPSEDPIRTVSIMSSPLPQTPASLPSNPDPHMLTIVSSTPIDCPTVSSTASSKQNSTPKTEPSELSTTILNRVPIRPQFRPHASRLHRATRPRKPQLSLSDKNINSHSAAPYLEYMFEWLQRNYVVHNHSSVSRVQIYIDYQRAHQRRFGTLTTAVSPVDFHTLIKSVFPGVGQVKVQVPGDKVIIHYNNLRCLKSPESNTEQGVNDIMAAVLSPTKQNEVSVPKRPSKSKSRKRPNPQPLASVAPTKQMTTWPQSNGHNENKQLVNGCVLEAASNGLTKGLVGLITHPVSSAHTNGTMTPTQTSPVKLSGSTLPPCPKLNELVSREHGLVLFPVFTTLNFNPTHVPALSNHTSKAALEPPRSAPNPDGPVSPTSTSQSRSILPAPGDGVLQNPDVVKPSPVIPKPLLTPRPILARKTIPVTSTTSGTPPNPGPYLCHWSTCTALCKDLNTLLIHLWSDHLSSLTPKQPLSCSWTVCDHKDKLETAEQLRAHVYRKHIKPLSQSIVNPVDTVILNGTVSGLPATTRVTVSRSCTTCSVVSTTVVNTVVTKSVPSSTTATSSATEVRNSMNPSSDNHLFRHPSTSTSETPQSVKVESRERLPISCPTMSEAVTPTTVTAQSSLISSLSAVHTDSYDPLGVIVLAKPTVWCSPPVLSDECRRAMAGGAPNPVFDLTPSREGPVTKHIRLTAALTLKNLLRFSQTARKYVPVHLVFELSLKQRLMFSDSVMLSICFVFGLQTVKACFLY</sequence>
<dbReference type="InterPro" id="IPR036388">
    <property type="entry name" value="WH-like_DNA-bd_sf"/>
</dbReference>
<dbReference type="PROSITE" id="PS51011">
    <property type="entry name" value="ARID"/>
    <property type="match status" value="1"/>
</dbReference>
<dbReference type="Pfam" id="PF01388">
    <property type="entry name" value="ARID"/>
    <property type="match status" value="1"/>
</dbReference>
<feature type="compositionally biased region" description="Polar residues" evidence="5">
    <location>
        <begin position="1140"/>
        <end position="1149"/>
    </location>
</feature>
<dbReference type="STRING" id="46835.A0A504ZC82"/>
<feature type="region of interest" description="Disordered" evidence="5">
    <location>
        <begin position="1320"/>
        <end position="1365"/>
    </location>
</feature>
<dbReference type="GO" id="GO:0003677">
    <property type="term" value="F:DNA binding"/>
    <property type="evidence" value="ECO:0007669"/>
    <property type="project" value="InterPro"/>
</dbReference>
<dbReference type="SMART" id="SM00501">
    <property type="entry name" value="BRIGHT"/>
    <property type="match status" value="1"/>
</dbReference>
<feature type="compositionally biased region" description="Basic residues" evidence="5">
    <location>
        <begin position="994"/>
        <end position="1004"/>
    </location>
</feature>
<gene>
    <name evidence="8" type="ORF">FGIG_05820</name>
</gene>
<protein>
    <submittedName>
        <fullName evidence="8">AT-rich interactive domain-containing protein 2</fullName>
    </submittedName>
</protein>
<feature type="domain" description="RFX-type winged-helix" evidence="7">
    <location>
        <begin position="884"/>
        <end position="963"/>
    </location>
</feature>
<dbReference type="PANTHER" id="PTHR22970:SF14">
    <property type="entry name" value="AT-RICH INTERACTIVE DOMAIN-CONTAINING PROTEIN 2"/>
    <property type="match status" value="1"/>
</dbReference>
<feature type="compositionally biased region" description="Basic residues" evidence="5">
    <location>
        <begin position="850"/>
        <end position="862"/>
    </location>
</feature>
<keyword evidence="3" id="KW-0804">Transcription</keyword>
<evidence type="ECO:0000259" key="6">
    <source>
        <dbReference type="PROSITE" id="PS51011"/>
    </source>
</evidence>
<feature type="compositionally biased region" description="Polar residues" evidence="5">
    <location>
        <begin position="1332"/>
        <end position="1361"/>
    </location>
</feature>
<dbReference type="Proteomes" id="UP000316759">
    <property type="component" value="Unassembled WGS sequence"/>
</dbReference>
<evidence type="ECO:0000313" key="9">
    <source>
        <dbReference type="Proteomes" id="UP000316759"/>
    </source>
</evidence>
<keyword evidence="2" id="KW-0805">Transcription regulation</keyword>
<feature type="compositionally biased region" description="Low complexity" evidence="5">
    <location>
        <begin position="577"/>
        <end position="609"/>
    </location>
</feature>
<dbReference type="EMBL" id="SUNJ01001343">
    <property type="protein sequence ID" value="TPP66850.1"/>
    <property type="molecule type" value="Genomic_DNA"/>
</dbReference>
<accession>A0A504ZC82</accession>
<feature type="compositionally biased region" description="Pro residues" evidence="5">
    <location>
        <begin position="626"/>
        <end position="640"/>
    </location>
</feature>
<dbReference type="PANTHER" id="PTHR22970">
    <property type="entry name" value="AT-RICH INTERACTIVE DOMAIN-CONTAINING PROTEIN 2"/>
    <property type="match status" value="1"/>
</dbReference>
<feature type="compositionally biased region" description="Polar residues" evidence="5">
    <location>
        <begin position="812"/>
        <end position="838"/>
    </location>
</feature>
<feature type="region of interest" description="Disordered" evidence="5">
    <location>
        <begin position="577"/>
        <end position="640"/>
    </location>
</feature>
<evidence type="ECO:0000256" key="3">
    <source>
        <dbReference type="ARBA" id="ARBA00023163"/>
    </source>
</evidence>
<feature type="compositionally biased region" description="Low complexity" evidence="5">
    <location>
        <begin position="1320"/>
        <end position="1331"/>
    </location>
</feature>
<evidence type="ECO:0000256" key="1">
    <source>
        <dbReference type="ARBA" id="ARBA00022853"/>
    </source>
</evidence>
<dbReference type="GO" id="GO:0006325">
    <property type="term" value="P:chromatin organization"/>
    <property type="evidence" value="ECO:0007669"/>
    <property type="project" value="UniProtKB-KW"/>
</dbReference>
<feature type="domain" description="ARID" evidence="6">
    <location>
        <begin position="20"/>
        <end position="113"/>
    </location>
</feature>
<dbReference type="InterPro" id="IPR003150">
    <property type="entry name" value="DNA-bd_RFX"/>
</dbReference>
<evidence type="ECO:0000259" key="7">
    <source>
        <dbReference type="PROSITE" id="PS51526"/>
    </source>
</evidence>
<name>A0A504ZC82_FASGI</name>
<feature type="region of interest" description="Disordered" evidence="5">
    <location>
        <begin position="1062"/>
        <end position="1081"/>
    </location>
</feature>
<proteinExistence type="predicted"/>
<feature type="region of interest" description="Disordered" evidence="5">
    <location>
        <begin position="984"/>
        <end position="1029"/>
    </location>
</feature>
<dbReference type="Pfam" id="PF02257">
    <property type="entry name" value="RFX_DNA_binding"/>
    <property type="match status" value="1"/>
</dbReference>
<organism evidence="8 9">
    <name type="scientific">Fasciola gigantica</name>
    <name type="common">Giant liver fluke</name>
    <dbReference type="NCBI Taxonomy" id="46835"/>
    <lineage>
        <taxon>Eukaryota</taxon>
        <taxon>Metazoa</taxon>
        <taxon>Spiralia</taxon>
        <taxon>Lophotrochozoa</taxon>
        <taxon>Platyhelminthes</taxon>
        <taxon>Trematoda</taxon>
        <taxon>Digenea</taxon>
        <taxon>Plagiorchiida</taxon>
        <taxon>Echinostomata</taxon>
        <taxon>Echinostomatoidea</taxon>
        <taxon>Fasciolidae</taxon>
        <taxon>Fasciola</taxon>
    </lineage>
</organism>
<keyword evidence="9" id="KW-1185">Reference proteome</keyword>
<dbReference type="PROSITE" id="PS51526">
    <property type="entry name" value="RFX_DBD"/>
    <property type="match status" value="1"/>
</dbReference>
<dbReference type="Gene3D" id="1.10.150.60">
    <property type="entry name" value="ARID DNA-binding domain"/>
    <property type="match status" value="1"/>
</dbReference>
<dbReference type="InterPro" id="IPR052406">
    <property type="entry name" value="Chromatin_Remodeling_Comp"/>
</dbReference>
<dbReference type="SUPFAM" id="SSF46774">
    <property type="entry name" value="ARID-like"/>
    <property type="match status" value="1"/>
</dbReference>
<dbReference type="Gene3D" id="1.10.10.10">
    <property type="entry name" value="Winged helix-like DNA-binding domain superfamily/Winged helix DNA-binding domain"/>
    <property type="match status" value="1"/>
</dbReference>
<evidence type="ECO:0000313" key="8">
    <source>
        <dbReference type="EMBL" id="TPP66850.1"/>
    </source>
</evidence>
<feature type="region of interest" description="Disordered" evidence="5">
    <location>
        <begin position="812"/>
        <end position="871"/>
    </location>
</feature>
<dbReference type="CDD" id="cd16100">
    <property type="entry name" value="ARID"/>
    <property type="match status" value="1"/>
</dbReference>
<evidence type="ECO:0000256" key="2">
    <source>
        <dbReference type="ARBA" id="ARBA00023015"/>
    </source>
</evidence>